<dbReference type="InterPro" id="IPR037523">
    <property type="entry name" value="VOC_core"/>
</dbReference>
<dbReference type="Pfam" id="PF00903">
    <property type="entry name" value="Glyoxalase"/>
    <property type="match status" value="1"/>
</dbReference>
<evidence type="ECO:0000313" key="3">
    <source>
        <dbReference type="Proteomes" id="UP000183203"/>
    </source>
</evidence>
<dbReference type="InterPro" id="IPR029068">
    <property type="entry name" value="Glyas_Bleomycin-R_OHBP_Dase"/>
</dbReference>
<protein>
    <recommendedName>
        <fullName evidence="1">VOC domain-containing protein</fullName>
    </recommendedName>
</protein>
<evidence type="ECO:0000313" key="2">
    <source>
        <dbReference type="EMBL" id="SDC55157.1"/>
    </source>
</evidence>
<evidence type="ECO:0000259" key="1">
    <source>
        <dbReference type="PROSITE" id="PS51819"/>
    </source>
</evidence>
<dbReference type="SUPFAM" id="SSF54593">
    <property type="entry name" value="Glyoxalase/Bleomycin resistance protein/Dihydroxybiphenyl dioxygenase"/>
    <property type="match status" value="1"/>
</dbReference>
<gene>
    <name evidence="2" type="ORF">SAMN05216418_2523</name>
</gene>
<organism evidence="2 3">
    <name type="scientific">Microbacterium enclense</name>
    <dbReference type="NCBI Taxonomy" id="993073"/>
    <lineage>
        <taxon>Bacteria</taxon>
        <taxon>Bacillati</taxon>
        <taxon>Actinomycetota</taxon>
        <taxon>Actinomycetes</taxon>
        <taxon>Micrococcales</taxon>
        <taxon>Microbacteriaceae</taxon>
        <taxon>Microbacterium</taxon>
    </lineage>
</organism>
<feature type="domain" description="VOC" evidence="1">
    <location>
        <begin position="6"/>
        <end position="113"/>
    </location>
</feature>
<proteinExistence type="predicted"/>
<dbReference type="RefSeq" id="WP_058232680.1">
    <property type="nucleotide sequence ID" value="NZ_FMYG01000005.1"/>
</dbReference>
<reference evidence="2 3" key="1">
    <citation type="submission" date="2016-09" db="EMBL/GenBank/DDBJ databases">
        <authorList>
            <person name="Capua I."/>
            <person name="De Benedictis P."/>
            <person name="Joannis T."/>
            <person name="Lombin L.H."/>
            <person name="Cattoli G."/>
        </authorList>
    </citation>
    <scope>NUCLEOTIDE SEQUENCE [LARGE SCALE GENOMIC DNA]</scope>
    <source>
        <strain evidence="2 3">NIO-1002</strain>
    </source>
</reference>
<dbReference type="PANTHER" id="PTHR33993:SF14">
    <property type="entry name" value="GB|AAF24581.1"/>
    <property type="match status" value="1"/>
</dbReference>
<dbReference type="Proteomes" id="UP000183203">
    <property type="component" value="Unassembled WGS sequence"/>
</dbReference>
<dbReference type="EMBL" id="FMYG01000005">
    <property type="protein sequence ID" value="SDC55157.1"/>
    <property type="molecule type" value="Genomic_DNA"/>
</dbReference>
<sequence>MSDTNTVNYFEIGTTDPQAARAFYGEVFGWTFGAANPGGYATVNENAGGLWDSSGIGGGSWAVFYVEVADIHATLAHATAAGAATVRPLVDNGVILFAHLADPAGNRFGVWQRKVGG</sequence>
<dbReference type="STRING" id="993073.AS029_11250"/>
<name>A0A1G6MIV5_9MICO</name>
<dbReference type="OrthoDB" id="9793039at2"/>
<dbReference type="InterPro" id="IPR004360">
    <property type="entry name" value="Glyas_Fos-R_dOase_dom"/>
</dbReference>
<dbReference type="PANTHER" id="PTHR33993">
    <property type="entry name" value="GLYOXALASE-RELATED"/>
    <property type="match status" value="1"/>
</dbReference>
<dbReference type="Gene3D" id="3.10.180.10">
    <property type="entry name" value="2,3-Dihydroxybiphenyl 1,2-Dioxygenase, domain 1"/>
    <property type="match status" value="1"/>
</dbReference>
<dbReference type="PROSITE" id="PS51819">
    <property type="entry name" value="VOC"/>
    <property type="match status" value="1"/>
</dbReference>
<dbReference type="InterPro" id="IPR052164">
    <property type="entry name" value="Anthracycline_SecMetBiosynth"/>
</dbReference>
<accession>A0A1G6MIV5</accession>
<dbReference type="AlphaFoldDB" id="A0A1G6MIV5"/>